<feature type="transmembrane region" description="Helical" evidence="1">
    <location>
        <begin position="20"/>
        <end position="38"/>
    </location>
</feature>
<dbReference type="Proteomes" id="UP000276133">
    <property type="component" value="Unassembled WGS sequence"/>
</dbReference>
<evidence type="ECO:0000313" key="3">
    <source>
        <dbReference type="Proteomes" id="UP000276133"/>
    </source>
</evidence>
<keyword evidence="1" id="KW-1133">Transmembrane helix</keyword>
<proteinExistence type="predicted"/>
<name>A0A3M7S0A3_BRAPC</name>
<comment type="caution">
    <text evidence="2">The sequence shown here is derived from an EMBL/GenBank/DDBJ whole genome shotgun (WGS) entry which is preliminary data.</text>
</comment>
<evidence type="ECO:0000313" key="2">
    <source>
        <dbReference type="EMBL" id="RNA29253.1"/>
    </source>
</evidence>
<sequence>MNSSSQFLNKVGRIIPGYLWFYFLCLNYKMYPILINYLRFVFHFYKFFGSSQLKNYSSSITGTILVLKFCELLVYLIIKNLNLDEEGKICEADESIFPKVKHLKGKDLTSIVYFYIFLSNLTWEFFLGLPLPLFSRASTFLLISLLVDACTTFSASLSIVFLFFFVGITVSCRVSSSTSVIFRFRTLIELTTLSSLSASDWYSSAFLDLHGLNSIEFVKRFEI</sequence>
<evidence type="ECO:0000256" key="1">
    <source>
        <dbReference type="SAM" id="Phobius"/>
    </source>
</evidence>
<keyword evidence="3" id="KW-1185">Reference proteome</keyword>
<feature type="transmembrane region" description="Helical" evidence="1">
    <location>
        <begin position="140"/>
        <end position="168"/>
    </location>
</feature>
<reference evidence="2 3" key="1">
    <citation type="journal article" date="2018" name="Sci. Rep.">
        <title>Genomic signatures of local adaptation to the degree of environmental predictability in rotifers.</title>
        <authorList>
            <person name="Franch-Gras L."/>
            <person name="Hahn C."/>
            <person name="Garcia-Roger E.M."/>
            <person name="Carmona M.J."/>
            <person name="Serra M."/>
            <person name="Gomez A."/>
        </authorList>
    </citation>
    <scope>NUCLEOTIDE SEQUENCE [LARGE SCALE GENOMIC DNA]</scope>
    <source>
        <strain evidence="2">HYR1</strain>
    </source>
</reference>
<keyword evidence="1" id="KW-0812">Transmembrane</keyword>
<protein>
    <submittedName>
        <fullName evidence="2">Uncharacterized protein</fullName>
    </submittedName>
</protein>
<feature type="transmembrane region" description="Helical" evidence="1">
    <location>
        <begin position="112"/>
        <end position="133"/>
    </location>
</feature>
<feature type="transmembrane region" description="Helical" evidence="1">
    <location>
        <begin position="59"/>
        <end position="78"/>
    </location>
</feature>
<organism evidence="2 3">
    <name type="scientific">Brachionus plicatilis</name>
    <name type="common">Marine rotifer</name>
    <name type="synonym">Brachionus muelleri</name>
    <dbReference type="NCBI Taxonomy" id="10195"/>
    <lineage>
        <taxon>Eukaryota</taxon>
        <taxon>Metazoa</taxon>
        <taxon>Spiralia</taxon>
        <taxon>Gnathifera</taxon>
        <taxon>Rotifera</taxon>
        <taxon>Eurotatoria</taxon>
        <taxon>Monogononta</taxon>
        <taxon>Pseudotrocha</taxon>
        <taxon>Ploima</taxon>
        <taxon>Brachionidae</taxon>
        <taxon>Brachionus</taxon>
    </lineage>
</organism>
<gene>
    <name evidence="2" type="ORF">BpHYR1_046835</name>
</gene>
<accession>A0A3M7S0A3</accession>
<dbReference type="AlphaFoldDB" id="A0A3M7S0A3"/>
<keyword evidence="1" id="KW-0472">Membrane</keyword>
<dbReference type="EMBL" id="REGN01002258">
    <property type="protein sequence ID" value="RNA29253.1"/>
    <property type="molecule type" value="Genomic_DNA"/>
</dbReference>